<dbReference type="Pfam" id="PF13952">
    <property type="entry name" value="DUF4216"/>
    <property type="match status" value="1"/>
</dbReference>
<feature type="compositionally biased region" description="Basic residues" evidence="1">
    <location>
        <begin position="20"/>
        <end position="29"/>
    </location>
</feature>
<dbReference type="Pfam" id="PF02992">
    <property type="entry name" value="Transposase_21"/>
    <property type="match status" value="1"/>
</dbReference>
<dbReference type="Pfam" id="PF13960">
    <property type="entry name" value="DUF4218"/>
    <property type="match status" value="1"/>
</dbReference>
<evidence type="ECO:0000256" key="1">
    <source>
        <dbReference type="SAM" id="MobiDB-lite"/>
    </source>
</evidence>
<proteinExistence type="predicted"/>
<protein>
    <submittedName>
        <fullName evidence="4">Putative TNP2</fullName>
    </submittedName>
</protein>
<evidence type="ECO:0000259" key="3">
    <source>
        <dbReference type="Pfam" id="PF13960"/>
    </source>
</evidence>
<feature type="region of interest" description="Disordered" evidence="1">
    <location>
        <begin position="20"/>
        <end position="46"/>
    </location>
</feature>
<evidence type="ECO:0000259" key="2">
    <source>
        <dbReference type="Pfam" id="PF13952"/>
    </source>
</evidence>
<reference evidence="4" key="1">
    <citation type="journal article" date="2004" name="Genome Res.">
        <title>Close split of sorghum and maize genome progenitors.</title>
        <authorList>
            <person name="Swigonova Z."/>
            <person name="Lai J."/>
            <person name="Ma J."/>
            <person name="Ramakrishna W."/>
            <person name="Llaca V."/>
            <person name="Bennetzen J.L."/>
            <person name="Messing J."/>
        </authorList>
    </citation>
    <scope>NUCLEOTIDE SEQUENCE</scope>
</reference>
<organism evidence="4">
    <name type="scientific">Zea mays</name>
    <name type="common">Maize</name>
    <dbReference type="NCBI Taxonomy" id="4577"/>
    <lineage>
        <taxon>Eukaryota</taxon>
        <taxon>Viridiplantae</taxon>
        <taxon>Streptophyta</taxon>
        <taxon>Embryophyta</taxon>
        <taxon>Tracheophyta</taxon>
        <taxon>Spermatophyta</taxon>
        <taxon>Magnoliopsida</taxon>
        <taxon>Liliopsida</taxon>
        <taxon>Poales</taxon>
        <taxon>Poaceae</taxon>
        <taxon>PACMAD clade</taxon>
        <taxon>Panicoideae</taxon>
        <taxon>Andropogonodae</taxon>
        <taxon>Andropogoneae</taxon>
        <taxon>Tripsacinae</taxon>
        <taxon>Zea</taxon>
    </lineage>
</organism>
<dbReference type="PANTHER" id="PTHR48258">
    <property type="entry name" value="DUF4218 DOMAIN-CONTAINING PROTEIN-RELATED"/>
    <property type="match status" value="1"/>
</dbReference>
<accession>Q8S481</accession>
<reference evidence="4" key="2">
    <citation type="journal article" date="2004" name="Genome Res.">
        <title>Gene loss and movement in the maize genome.</title>
        <authorList>
            <person name="Lai J."/>
            <person name="Ma J."/>
            <person name="Swigonova Z."/>
            <person name="Ramakrishna W."/>
            <person name="Linton E."/>
            <person name="Llaca V."/>
            <person name="Tanyolac B."/>
            <person name="Park Y.J."/>
            <person name="Jeong O.Y."/>
            <person name="Bennetzen J.L."/>
            <person name="Messing J."/>
        </authorList>
    </citation>
    <scope>NUCLEOTIDE SEQUENCE</scope>
</reference>
<dbReference type="ExpressionAtlas" id="Q8S481">
    <property type="expression patterns" value="baseline and differential"/>
</dbReference>
<dbReference type="PANTHER" id="PTHR48258:SF9">
    <property type="entry name" value="OS01G0348150 PROTEIN"/>
    <property type="match status" value="1"/>
</dbReference>
<gene>
    <name evidence="4" type="ORF">Z138B04.8</name>
</gene>
<reference evidence="4" key="3">
    <citation type="journal article" date="2005" name="Genetics">
        <title>Structure and evolution of the r/b chromosomal regions in rice, maize, and sorghum.</title>
        <authorList>
            <person name="Swigonova Z."/>
            <person name="Bennetzen J.L."/>
            <person name="Messing J."/>
        </authorList>
    </citation>
    <scope>NUCLEOTIDE SEQUENCE</scope>
</reference>
<dbReference type="EMBL" id="AF466202">
    <property type="protein sequence ID" value="AAL75481.1"/>
    <property type="molecule type" value="Genomic_DNA"/>
</dbReference>
<dbReference type="AlphaFoldDB" id="Q8S481"/>
<sequence length="804" mass="93091">MPSLQCQSIQEELQSRLCKKIPKKNKNKKSTIGPESDDDTFDDMDGKKKSKIPALVLWYLPVIYRLKRLFSNHREAELMRWHAENRKQNNKQIRHPADASQWKNFDLMYPEFAKETRNVRFALGIDGMNPFGEKRSVHSTWPVTLTMYNLPSWLCHKRKYIMLTILIQGPKSAGVDIDVFLEPLMEDMTKLWNEGVRIWDEYCHEYFNLRAIIFVTIHDSPGGATLSGQKTKGKNGCVVCVDGTASMYLKSSKKLVFMGHRRFLMKQHKYRKMKEEFNNQLESEGAPKPYSGKLVFEIVKNIHVVFGKEKNKGEKRKRIDPSTYTTFKKQSIFFKYLPYWKDMEICHSIDLMHVTKNVFDSIIGTLLGMPSKTKDGLKSRNDLVDLQIRPELHPVDSGKGKPYLPPASYNLLVEERTKICKCLRGVKVPTGFSSNISKLLRMKDLSLFGYNSHDCHVMMTVFLPIVVRALETEHVKVVITRLCYFFNAVSQKVIALEDLDYLKAYIIEAMCKLEMCFPPSFFDMQVHLIIHLVDQIKILGPLYLHHMFQLERYLGVLKGYVRNHAHPEGSIMEGYTTEEVIESCIDYISDGTMIGVPVPKHEGKLCGRGRMGKKTFRVEDYKLVHCAHGSVLQHLTIAEPYIEEHLDELRKENQNRTEDWIMREHKHRFSEWLMDKNIPFGDSLEEKTMKNLASGPSCFVTSWQAYDINGYTFYTKSKNMKSVAQNSGVRIDAFDLHGQKTTYFGFIEEIWELDYGPSMKIPLFKCQWVQHPVGVIVDNYGLTLVDLKKVGYKDNPWVLAECVA</sequence>
<dbReference type="InterPro" id="IPR004242">
    <property type="entry name" value="Transposase_21"/>
</dbReference>
<feature type="domain" description="DUF4216" evidence="2">
    <location>
        <begin position="751"/>
        <end position="801"/>
    </location>
</feature>
<evidence type="ECO:0000313" key="4">
    <source>
        <dbReference type="EMBL" id="AAL75481.1"/>
    </source>
</evidence>
<name>Q8S481_MAIZE</name>
<dbReference type="InterPro" id="IPR025312">
    <property type="entry name" value="DUF4216"/>
</dbReference>
<feature type="domain" description="DUF4218" evidence="3">
    <location>
        <begin position="490"/>
        <end position="589"/>
    </location>
</feature>
<dbReference type="InterPro" id="IPR025452">
    <property type="entry name" value="DUF4218"/>
</dbReference>